<evidence type="ECO:0000313" key="3">
    <source>
        <dbReference type="Proteomes" id="UP000595224"/>
    </source>
</evidence>
<dbReference type="Proteomes" id="UP000595224">
    <property type="component" value="Chromosome"/>
</dbReference>
<dbReference type="AlphaFoldDB" id="A0A7T3REP0"/>
<accession>A0A7T3REP0</accession>
<evidence type="ECO:0000313" key="2">
    <source>
        <dbReference type="EMBL" id="QQA01739.1"/>
    </source>
</evidence>
<dbReference type="EMBL" id="CP064936">
    <property type="protein sequence ID" value="QQA01739.1"/>
    <property type="molecule type" value="Genomic_DNA"/>
</dbReference>
<dbReference type="RefSeq" id="WP_198443296.1">
    <property type="nucleotide sequence ID" value="NZ_CBCSHE010000002.1"/>
</dbReference>
<proteinExistence type="predicted"/>
<evidence type="ECO:0000256" key="1">
    <source>
        <dbReference type="SAM" id="SignalP"/>
    </source>
</evidence>
<keyword evidence="1" id="KW-0732">Signal</keyword>
<dbReference type="KEGG" id="tper:IWA51_03760"/>
<organism evidence="2 3">
    <name type="scientific">Treponema peruense</name>
    <dbReference type="NCBI Taxonomy" id="2787628"/>
    <lineage>
        <taxon>Bacteria</taxon>
        <taxon>Pseudomonadati</taxon>
        <taxon>Spirochaetota</taxon>
        <taxon>Spirochaetia</taxon>
        <taxon>Spirochaetales</taxon>
        <taxon>Treponemataceae</taxon>
        <taxon>Treponema</taxon>
    </lineage>
</organism>
<reference evidence="2 3" key="1">
    <citation type="submission" date="2020-11" db="EMBL/GenBank/DDBJ databases">
        <title>Treponema Peruensis nv. sp., first commensal Treponema isolated from human feces.</title>
        <authorList>
            <person name="Belkhou C."/>
            <person name="Raes J."/>
        </authorList>
    </citation>
    <scope>NUCLEOTIDE SEQUENCE [LARGE SCALE GENOMIC DNA]</scope>
    <source>
        <strain evidence="2 3">RCC2812</strain>
    </source>
</reference>
<gene>
    <name evidence="2" type="ORF">IWA51_03760</name>
</gene>
<keyword evidence="3" id="KW-1185">Reference proteome</keyword>
<name>A0A7T3REP0_9SPIR</name>
<feature type="chain" id="PRO_5032951610" evidence="1">
    <location>
        <begin position="22"/>
        <end position="467"/>
    </location>
</feature>
<protein>
    <submittedName>
        <fullName evidence="2">Uncharacterized protein</fullName>
    </submittedName>
</protein>
<feature type="signal peptide" evidence="1">
    <location>
        <begin position="1"/>
        <end position="21"/>
    </location>
</feature>
<sequence length="467" mass="52117">MMKIRKIILGSAALIAGAALGAQNLNFHGYMDYTNFAVGQEINKLSKDGEWDVSEASAEYGSFYNGRTELNVTGGVGPVSFATGVRLDSSLGEWYNLYRDVSASGLNETMFHQANIRVSMLQDQLVLHAGKFEEWNCGFILNGYQMGGQPISDLAMRDYGQHMTGLEWIPNMSIANGALVGLRMYAGLPLLPPGQDYDWTEANKWENLWKKTKIMAAYKWLRYNLLFTAGFHNEYYAGTNNSWAYENNYNDIFYSEAFLQADLPTLVSGVKLNASYDLRWRKAEYEVQDASGDIADWSEPVFAHYVGISGRTEAIPAWPITFENRFFYADDHYLSINEKALMDAVAVGVSHAIPGTSYKIGLNAVGKYAQDANGTSFGTTDGYAPTDSAHAGGLMDFHTDWMDGPNVTTTGAATRYIGVYASPYFQKDFSNGFFQIALEVQYMNVSNDNVEANGINYRVPFKFCFWF</sequence>